<keyword evidence="2" id="KW-0238">DNA-binding</keyword>
<evidence type="ECO:0000256" key="3">
    <source>
        <dbReference type="ARBA" id="ARBA00023163"/>
    </source>
</evidence>
<sequence length="276" mass="31918">MNTLSRRFFTNSREQNLPLYMESIGFNGSQERIERPNGYPCFHWLETYSGEGVIKFNGTDYIMRKGSGVLLLPNERHQYYAAAQGNWETVYLTFSGPQVSAILSTLGLHQSCYFQWDEDVPFQGYVESILDTIVTDQDLSGLDASADLYRFLILLKKYGRIKNTPSISHAVNRLSPLIAYMEQHYHDPDIGLEQMAEVLGISTRHLNTLFKQSFGMTAYAYFILIRIRKAKELLIEHPNTTIKEISRLVGFRDASHFVATFRRIERVTPEQYRTLY</sequence>
<dbReference type="EMBL" id="JAGGKP010000001">
    <property type="protein sequence ID" value="MBP1936477.1"/>
    <property type="molecule type" value="Genomic_DNA"/>
</dbReference>
<keyword evidence="3" id="KW-0804">Transcription</keyword>
<dbReference type="PRINTS" id="PR00032">
    <property type="entry name" value="HTHARAC"/>
</dbReference>
<dbReference type="PROSITE" id="PS00041">
    <property type="entry name" value="HTH_ARAC_FAMILY_1"/>
    <property type="match status" value="1"/>
</dbReference>
<dbReference type="SUPFAM" id="SSF51215">
    <property type="entry name" value="Regulatory protein AraC"/>
    <property type="match status" value="1"/>
</dbReference>
<dbReference type="InterPro" id="IPR009057">
    <property type="entry name" value="Homeodomain-like_sf"/>
</dbReference>
<gene>
    <name evidence="5" type="ORF">J2Z20_001338</name>
</gene>
<accession>A0ABS4H277</accession>
<evidence type="ECO:0000313" key="6">
    <source>
        <dbReference type="Proteomes" id="UP001519273"/>
    </source>
</evidence>
<dbReference type="Pfam" id="PF12833">
    <property type="entry name" value="HTH_18"/>
    <property type="match status" value="1"/>
</dbReference>
<proteinExistence type="predicted"/>
<evidence type="ECO:0000259" key="4">
    <source>
        <dbReference type="PROSITE" id="PS01124"/>
    </source>
</evidence>
<comment type="caution">
    <text evidence="5">The sequence shown here is derived from an EMBL/GenBank/DDBJ whole genome shotgun (WGS) entry which is preliminary data.</text>
</comment>
<evidence type="ECO:0000256" key="1">
    <source>
        <dbReference type="ARBA" id="ARBA00023015"/>
    </source>
</evidence>
<dbReference type="Gene3D" id="1.10.10.60">
    <property type="entry name" value="Homeodomain-like"/>
    <property type="match status" value="2"/>
</dbReference>
<dbReference type="PANTHER" id="PTHR43280:SF2">
    <property type="entry name" value="HTH-TYPE TRANSCRIPTIONAL REGULATOR EXSA"/>
    <property type="match status" value="1"/>
</dbReference>
<evidence type="ECO:0000256" key="2">
    <source>
        <dbReference type="ARBA" id="ARBA00023125"/>
    </source>
</evidence>
<dbReference type="PROSITE" id="PS01124">
    <property type="entry name" value="HTH_ARAC_FAMILY_2"/>
    <property type="match status" value="1"/>
</dbReference>
<reference evidence="5 6" key="1">
    <citation type="submission" date="2021-03" db="EMBL/GenBank/DDBJ databases">
        <title>Genomic Encyclopedia of Type Strains, Phase IV (KMG-IV): sequencing the most valuable type-strain genomes for metagenomic binning, comparative biology and taxonomic classification.</title>
        <authorList>
            <person name="Goeker M."/>
        </authorList>
    </citation>
    <scope>NUCLEOTIDE SEQUENCE [LARGE SCALE GENOMIC DNA]</scope>
    <source>
        <strain evidence="5 6">DSM 23491</strain>
    </source>
</reference>
<dbReference type="InterPro" id="IPR020449">
    <property type="entry name" value="Tscrpt_reg_AraC-type_HTH"/>
</dbReference>
<dbReference type="InterPro" id="IPR018060">
    <property type="entry name" value="HTH_AraC"/>
</dbReference>
<dbReference type="SMART" id="SM00342">
    <property type="entry name" value="HTH_ARAC"/>
    <property type="match status" value="1"/>
</dbReference>
<dbReference type="InterPro" id="IPR037923">
    <property type="entry name" value="HTH-like"/>
</dbReference>
<organism evidence="5 6">
    <name type="scientific">Paenibacillus sediminis</name>
    <dbReference type="NCBI Taxonomy" id="664909"/>
    <lineage>
        <taxon>Bacteria</taxon>
        <taxon>Bacillati</taxon>
        <taxon>Bacillota</taxon>
        <taxon>Bacilli</taxon>
        <taxon>Bacillales</taxon>
        <taxon>Paenibacillaceae</taxon>
        <taxon>Paenibacillus</taxon>
    </lineage>
</organism>
<evidence type="ECO:0000313" key="5">
    <source>
        <dbReference type="EMBL" id="MBP1936477.1"/>
    </source>
</evidence>
<dbReference type="PANTHER" id="PTHR43280">
    <property type="entry name" value="ARAC-FAMILY TRANSCRIPTIONAL REGULATOR"/>
    <property type="match status" value="1"/>
</dbReference>
<keyword evidence="1" id="KW-0805">Transcription regulation</keyword>
<feature type="domain" description="HTH araC/xylS-type" evidence="4">
    <location>
        <begin position="175"/>
        <end position="275"/>
    </location>
</feature>
<dbReference type="Gene3D" id="2.60.120.280">
    <property type="entry name" value="Regulatory protein AraC"/>
    <property type="match status" value="1"/>
</dbReference>
<name>A0ABS4H277_9BACL</name>
<dbReference type="RefSeq" id="WP_209846837.1">
    <property type="nucleotide sequence ID" value="NZ_CBCRVE010000002.1"/>
</dbReference>
<keyword evidence="6" id="KW-1185">Reference proteome</keyword>
<dbReference type="Pfam" id="PF02311">
    <property type="entry name" value="AraC_binding"/>
    <property type="match status" value="1"/>
</dbReference>
<protein>
    <submittedName>
        <fullName evidence="5">AraC-like DNA-binding protein</fullName>
    </submittedName>
</protein>
<dbReference type="Proteomes" id="UP001519273">
    <property type="component" value="Unassembled WGS sequence"/>
</dbReference>
<dbReference type="SUPFAM" id="SSF46689">
    <property type="entry name" value="Homeodomain-like"/>
    <property type="match status" value="2"/>
</dbReference>
<dbReference type="InterPro" id="IPR018062">
    <property type="entry name" value="HTH_AraC-typ_CS"/>
</dbReference>
<dbReference type="InterPro" id="IPR003313">
    <property type="entry name" value="AraC-bd"/>
</dbReference>